<dbReference type="EMBL" id="JBBUTG010000021">
    <property type="protein sequence ID" value="MEK8033810.1"/>
    <property type="molecule type" value="Genomic_DNA"/>
</dbReference>
<sequence length="120" mass="13128">MGAFNIIEAPCICPACQAEAVISAQAHVAASFLGDESGRFSGRTYRLSERMAWWPEMDAKHGAWPEGGDPSQRPLIREACYAKCTRCHAALCAVVEFQDLAAVRLVQVSLEADWPAGYLR</sequence>
<dbReference type="Proteomes" id="UP001371218">
    <property type="component" value="Unassembled WGS sequence"/>
</dbReference>
<gene>
    <name evidence="1" type="ORF">AACH06_23550</name>
</gene>
<evidence type="ECO:0000313" key="2">
    <source>
        <dbReference type="Proteomes" id="UP001371218"/>
    </source>
</evidence>
<protein>
    <submittedName>
        <fullName evidence="1">Uncharacterized protein</fullName>
    </submittedName>
</protein>
<reference evidence="1 2" key="1">
    <citation type="submission" date="2024-04" db="EMBL/GenBank/DDBJ databases">
        <title>Novel species of the genus Ideonella isolated from streams.</title>
        <authorList>
            <person name="Lu H."/>
        </authorList>
    </citation>
    <scope>NUCLEOTIDE SEQUENCE [LARGE SCALE GENOMIC DNA]</scope>
    <source>
        <strain evidence="1 2">DXS29W</strain>
    </source>
</reference>
<name>A0ABU9BY96_9BURK</name>
<comment type="caution">
    <text evidence="1">The sequence shown here is derived from an EMBL/GenBank/DDBJ whole genome shotgun (WGS) entry which is preliminary data.</text>
</comment>
<dbReference type="RefSeq" id="WP_341428232.1">
    <property type="nucleotide sequence ID" value="NZ_JBBUTG010000021.1"/>
</dbReference>
<organism evidence="1 2">
    <name type="scientific">Ideonella lacteola</name>
    <dbReference type="NCBI Taxonomy" id="2984193"/>
    <lineage>
        <taxon>Bacteria</taxon>
        <taxon>Pseudomonadati</taxon>
        <taxon>Pseudomonadota</taxon>
        <taxon>Betaproteobacteria</taxon>
        <taxon>Burkholderiales</taxon>
        <taxon>Sphaerotilaceae</taxon>
        <taxon>Ideonella</taxon>
    </lineage>
</organism>
<accession>A0ABU9BY96</accession>
<evidence type="ECO:0000313" key="1">
    <source>
        <dbReference type="EMBL" id="MEK8033810.1"/>
    </source>
</evidence>
<proteinExistence type="predicted"/>
<keyword evidence="2" id="KW-1185">Reference proteome</keyword>